<accession>A0A0D7AI79</accession>
<feature type="domain" description="Major facilitator superfamily (MFS) profile" evidence="10">
    <location>
        <begin position="18"/>
        <end position="467"/>
    </location>
</feature>
<feature type="transmembrane region" description="Helical" evidence="9">
    <location>
        <begin position="316"/>
        <end position="335"/>
    </location>
</feature>
<dbReference type="PANTHER" id="PTHR48022:SF2">
    <property type="entry name" value="PLASTIDIC GLUCOSE TRANSPORTER 4"/>
    <property type="match status" value="1"/>
</dbReference>
<dbReference type="Gene3D" id="1.20.1250.20">
    <property type="entry name" value="MFS general substrate transporter like domains"/>
    <property type="match status" value="1"/>
</dbReference>
<sequence length="495" mass="53599">MFSWSSLSLWRIPPYVRYAVFTSLGGFIFGYDTGSIGPITLMDDFQRRFGPLSLTVQGLLVSMILIPAAIVSFGAGSISDRLSRTYATSLGAAIYGTGSLICCLSGINMSSASGLAMVFIGRTISGAGEGIFLSAVTVYSIEISPIKYRGRVGAIIQFGISSGILLFLGYFVCYGALNIPGSMSWRLPWMIQTLSCLVLCTGVRLLPHSPRWLLHVGRRAEAEVALMRLGLHVGELEGWVQDEEKQGKIAEDTEDTAPAAIIALQQQFKDPFSPELRGRTIMALFMLGAQQLSGIDGVLFYAPILFQQAGFSSSNASFLASGVTGLVNVAFTVVGQTLTDRCGHRPALIGGGIVTGIAMTIIGVLYSLDDLSQAGQYTVIAMIFLFLIAFVLTWAIHMRLWVAEAQPVRTRASVSAIALTVNWGINWVVAFTTPVFLDKYPNGPYFFWAACIWISVVVFALYLPETNGKNLDIGHGGLPLQIKWPFRRQGNPSAL</sequence>
<proteinExistence type="inferred from homology"/>
<feature type="transmembrane region" description="Helical" evidence="9">
    <location>
        <begin position="153"/>
        <end position="177"/>
    </location>
</feature>
<feature type="transmembrane region" description="Helical" evidence="9">
    <location>
        <begin position="347"/>
        <end position="368"/>
    </location>
</feature>
<feature type="transmembrane region" description="Helical" evidence="9">
    <location>
        <begin position="12"/>
        <end position="31"/>
    </location>
</feature>
<evidence type="ECO:0000259" key="10">
    <source>
        <dbReference type="PROSITE" id="PS50850"/>
    </source>
</evidence>
<organism evidence="11 12">
    <name type="scientific">Fistulina hepatica ATCC 64428</name>
    <dbReference type="NCBI Taxonomy" id="1128425"/>
    <lineage>
        <taxon>Eukaryota</taxon>
        <taxon>Fungi</taxon>
        <taxon>Dikarya</taxon>
        <taxon>Basidiomycota</taxon>
        <taxon>Agaricomycotina</taxon>
        <taxon>Agaricomycetes</taxon>
        <taxon>Agaricomycetidae</taxon>
        <taxon>Agaricales</taxon>
        <taxon>Fistulinaceae</taxon>
        <taxon>Fistulina</taxon>
    </lineage>
</organism>
<dbReference type="InterPro" id="IPR050360">
    <property type="entry name" value="MFS_Sugar_Transporters"/>
</dbReference>
<keyword evidence="3 8" id="KW-0813">Transport</keyword>
<evidence type="ECO:0000256" key="8">
    <source>
        <dbReference type="RuleBase" id="RU003346"/>
    </source>
</evidence>
<evidence type="ECO:0000256" key="6">
    <source>
        <dbReference type="ARBA" id="ARBA00023136"/>
    </source>
</evidence>
<evidence type="ECO:0000256" key="2">
    <source>
        <dbReference type="ARBA" id="ARBA00010992"/>
    </source>
</evidence>
<keyword evidence="12" id="KW-1185">Reference proteome</keyword>
<dbReference type="FunFam" id="1.20.1250.20:FF:000134">
    <property type="entry name" value="MFS sugar transporter protein"/>
    <property type="match status" value="1"/>
</dbReference>
<comment type="catalytic activity">
    <reaction evidence="7">
        <text>myo-inositol(out) + H(+)(out) = myo-inositol(in) + H(+)(in)</text>
        <dbReference type="Rhea" id="RHEA:60364"/>
        <dbReference type="ChEBI" id="CHEBI:15378"/>
        <dbReference type="ChEBI" id="CHEBI:17268"/>
    </reaction>
</comment>
<dbReference type="GO" id="GO:0005351">
    <property type="term" value="F:carbohydrate:proton symporter activity"/>
    <property type="evidence" value="ECO:0007669"/>
    <property type="project" value="TreeGrafter"/>
</dbReference>
<feature type="transmembrane region" description="Helical" evidence="9">
    <location>
        <begin position="408"/>
        <end position="425"/>
    </location>
</feature>
<dbReference type="InterPro" id="IPR036259">
    <property type="entry name" value="MFS_trans_sf"/>
</dbReference>
<feature type="transmembrane region" description="Helical" evidence="9">
    <location>
        <begin position="119"/>
        <end position="141"/>
    </location>
</feature>
<dbReference type="NCBIfam" id="TIGR00879">
    <property type="entry name" value="SP"/>
    <property type="match status" value="1"/>
</dbReference>
<evidence type="ECO:0000256" key="5">
    <source>
        <dbReference type="ARBA" id="ARBA00022989"/>
    </source>
</evidence>
<feature type="transmembrane region" description="Helical" evidence="9">
    <location>
        <begin position="281"/>
        <end position="304"/>
    </location>
</feature>
<comment type="similarity">
    <text evidence="2 8">Belongs to the major facilitator superfamily. Sugar transporter (TC 2.A.1.1) family.</text>
</comment>
<dbReference type="InterPro" id="IPR005828">
    <property type="entry name" value="MFS_sugar_transport-like"/>
</dbReference>
<dbReference type="GO" id="GO:0016020">
    <property type="term" value="C:membrane"/>
    <property type="evidence" value="ECO:0007669"/>
    <property type="project" value="UniProtKB-SubCell"/>
</dbReference>
<dbReference type="Proteomes" id="UP000054144">
    <property type="component" value="Unassembled WGS sequence"/>
</dbReference>
<evidence type="ECO:0000313" key="12">
    <source>
        <dbReference type="Proteomes" id="UP000054144"/>
    </source>
</evidence>
<evidence type="ECO:0000256" key="1">
    <source>
        <dbReference type="ARBA" id="ARBA00004141"/>
    </source>
</evidence>
<dbReference type="Pfam" id="PF00083">
    <property type="entry name" value="Sugar_tr"/>
    <property type="match status" value="1"/>
</dbReference>
<keyword evidence="5 9" id="KW-1133">Transmembrane helix</keyword>
<evidence type="ECO:0000256" key="7">
    <source>
        <dbReference type="ARBA" id="ARBA00049119"/>
    </source>
</evidence>
<dbReference type="InterPro" id="IPR020846">
    <property type="entry name" value="MFS_dom"/>
</dbReference>
<dbReference type="PROSITE" id="PS00217">
    <property type="entry name" value="SUGAR_TRANSPORT_2"/>
    <property type="match status" value="1"/>
</dbReference>
<dbReference type="PRINTS" id="PR00171">
    <property type="entry name" value="SUGRTRNSPORT"/>
</dbReference>
<dbReference type="InterPro" id="IPR005829">
    <property type="entry name" value="Sugar_transporter_CS"/>
</dbReference>
<dbReference type="PROSITE" id="PS50850">
    <property type="entry name" value="MFS"/>
    <property type="match status" value="1"/>
</dbReference>
<dbReference type="InterPro" id="IPR003663">
    <property type="entry name" value="Sugar/inositol_transpt"/>
</dbReference>
<feature type="transmembrane region" description="Helical" evidence="9">
    <location>
        <begin position="445"/>
        <end position="463"/>
    </location>
</feature>
<keyword evidence="4 9" id="KW-0812">Transmembrane</keyword>
<dbReference type="PANTHER" id="PTHR48022">
    <property type="entry name" value="PLASTIDIC GLUCOSE TRANSPORTER 4"/>
    <property type="match status" value="1"/>
</dbReference>
<feature type="transmembrane region" description="Helical" evidence="9">
    <location>
        <begin position="374"/>
        <end position="396"/>
    </location>
</feature>
<dbReference type="EMBL" id="KN881649">
    <property type="protein sequence ID" value="KIY51575.1"/>
    <property type="molecule type" value="Genomic_DNA"/>
</dbReference>
<evidence type="ECO:0000256" key="3">
    <source>
        <dbReference type="ARBA" id="ARBA00022448"/>
    </source>
</evidence>
<evidence type="ECO:0000313" key="11">
    <source>
        <dbReference type="EMBL" id="KIY51575.1"/>
    </source>
</evidence>
<dbReference type="OrthoDB" id="5399138at2759"/>
<comment type="subcellular location">
    <subcellularLocation>
        <location evidence="1">Membrane</location>
        <topology evidence="1">Multi-pass membrane protein</topology>
    </subcellularLocation>
</comment>
<evidence type="ECO:0000256" key="9">
    <source>
        <dbReference type="SAM" id="Phobius"/>
    </source>
</evidence>
<evidence type="ECO:0000256" key="4">
    <source>
        <dbReference type="ARBA" id="ARBA00022692"/>
    </source>
</evidence>
<feature type="transmembrane region" description="Helical" evidence="9">
    <location>
        <begin position="51"/>
        <end position="74"/>
    </location>
</feature>
<dbReference type="SUPFAM" id="SSF103473">
    <property type="entry name" value="MFS general substrate transporter"/>
    <property type="match status" value="1"/>
</dbReference>
<name>A0A0D7AI79_9AGAR</name>
<keyword evidence="6 9" id="KW-0472">Membrane</keyword>
<feature type="transmembrane region" description="Helical" evidence="9">
    <location>
        <begin position="189"/>
        <end position="206"/>
    </location>
</feature>
<protein>
    <submittedName>
        <fullName evidence="11">General substrate transporter</fullName>
    </submittedName>
</protein>
<gene>
    <name evidence="11" type="ORF">FISHEDRAFT_36601</name>
</gene>
<feature type="transmembrane region" description="Helical" evidence="9">
    <location>
        <begin position="86"/>
        <end position="107"/>
    </location>
</feature>
<dbReference type="AlphaFoldDB" id="A0A0D7AI79"/>
<reference evidence="11 12" key="1">
    <citation type="journal article" date="2015" name="Fungal Genet. Biol.">
        <title>Evolution of novel wood decay mechanisms in Agaricales revealed by the genome sequences of Fistulina hepatica and Cylindrobasidium torrendii.</title>
        <authorList>
            <person name="Floudas D."/>
            <person name="Held B.W."/>
            <person name="Riley R."/>
            <person name="Nagy L.G."/>
            <person name="Koehler G."/>
            <person name="Ransdell A.S."/>
            <person name="Younus H."/>
            <person name="Chow J."/>
            <person name="Chiniquy J."/>
            <person name="Lipzen A."/>
            <person name="Tritt A."/>
            <person name="Sun H."/>
            <person name="Haridas S."/>
            <person name="LaButti K."/>
            <person name="Ohm R.A."/>
            <person name="Kues U."/>
            <person name="Blanchette R.A."/>
            <person name="Grigoriev I.V."/>
            <person name="Minto R.E."/>
            <person name="Hibbett D.S."/>
        </authorList>
    </citation>
    <scope>NUCLEOTIDE SEQUENCE [LARGE SCALE GENOMIC DNA]</scope>
    <source>
        <strain evidence="11 12">ATCC 64428</strain>
    </source>
</reference>